<dbReference type="SUPFAM" id="SSF81383">
    <property type="entry name" value="F-box domain"/>
    <property type="match status" value="1"/>
</dbReference>
<proteinExistence type="predicted"/>
<feature type="domain" description="F-box" evidence="2">
    <location>
        <begin position="28"/>
        <end position="68"/>
    </location>
</feature>
<comment type="caution">
    <text evidence="3">The sequence shown here is derived from an EMBL/GenBank/DDBJ whole genome shotgun (WGS) entry which is preliminary data.</text>
</comment>
<dbReference type="PANTHER" id="PTHR32141">
    <property type="match status" value="1"/>
</dbReference>
<gene>
    <name evidence="3" type="ORF">HU200_015585</name>
</gene>
<dbReference type="InterPro" id="IPR055302">
    <property type="entry name" value="F-box_dom-containing"/>
</dbReference>
<evidence type="ECO:0000256" key="1">
    <source>
        <dbReference type="SAM" id="MobiDB-lite"/>
    </source>
</evidence>
<dbReference type="Proteomes" id="UP000636709">
    <property type="component" value="Unassembled WGS sequence"/>
</dbReference>
<feature type="region of interest" description="Disordered" evidence="1">
    <location>
        <begin position="1"/>
        <end position="25"/>
    </location>
</feature>
<dbReference type="EMBL" id="JACEFO010001605">
    <property type="protein sequence ID" value="KAF8731657.1"/>
    <property type="molecule type" value="Genomic_DNA"/>
</dbReference>
<feature type="compositionally biased region" description="Low complexity" evidence="1">
    <location>
        <begin position="144"/>
        <end position="158"/>
    </location>
</feature>
<dbReference type="AlphaFoldDB" id="A0A835F8H6"/>
<dbReference type="InterPro" id="IPR053781">
    <property type="entry name" value="F-box_AtFBL13-like"/>
</dbReference>
<dbReference type="Pfam" id="PF00646">
    <property type="entry name" value="F-box"/>
    <property type="match status" value="1"/>
</dbReference>
<name>A0A835F8H6_9POAL</name>
<dbReference type="PANTHER" id="PTHR32141:SF123">
    <property type="entry name" value="F-BOX DOMAIN-CONTAINING PROTEIN"/>
    <property type="match status" value="1"/>
</dbReference>
<organism evidence="3 4">
    <name type="scientific">Digitaria exilis</name>
    <dbReference type="NCBI Taxonomy" id="1010633"/>
    <lineage>
        <taxon>Eukaryota</taxon>
        <taxon>Viridiplantae</taxon>
        <taxon>Streptophyta</taxon>
        <taxon>Embryophyta</taxon>
        <taxon>Tracheophyta</taxon>
        <taxon>Spermatophyta</taxon>
        <taxon>Magnoliopsida</taxon>
        <taxon>Liliopsida</taxon>
        <taxon>Poales</taxon>
        <taxon>Poaceae</taxon>
        <taxon>PACMAD clade</taxon>
        <taxon>Panicoideae</taxon>
        <taxon>Panicodae</taxon>
        <taxon>Paniceae</taxon>
        <taxon>Anthephorinae</taxon>
        <taxon>Digitaria</taxon>
    </lineage>
</organism>
<dbReference type="CDD" id="cd22160">
    <property type="entry name" value="F-box_AtFBL13-like"/>
    <property type="match status" value="1"/>
</dbReference>
<reference evidence="3" key="1">
    <citation type="submission" date="2020-07" db="EMBL/GenBank/DDBJ databases">
        <title>Genome sequence and genetic diversity analysis of an under-domesticated orphan crop, white fonio (Digitaria exilis).</title>
        <authorList>
            <person name="Bennetzen J.L."/>
            <person name="Chen S."/>
            <person name="Ma X."/>
            <person name="Wang X."/>
            <person name="Yssel A.E.J."/>
            <person name="Chaluvadi S.R."/>
            <person name="Johnson M."/>
            <person name="Gangashetty P."/>
            <person name="Hamidou F."/>
            <person name="Sanogo M.D."/>
            <person name="Zwaenepoel A."/>
            <person name="Wallace J."/>
            <person name="Van De Peer Y."/>
            <person name="Van Deynze A."/>
        </authorList>
    </citation>
    <scope>NUCLEOTIDE SEQUENCE</scope>
    <source>
        <tissue evidence="3">Leaves</tissue>
    </source>
</reference>
<dbReference type="InterPro" id="IPR036047">
    <property type="entry name" value="F-box-like_dom_sf"/>
</dbReference>
<keyword evidence="4" id="KW-1185">Reference proteome</keyword>
<evidence type="ECO:0000313" key="3">
    <source>
        <dbReference type="EMBL" id="KAF8731657.1"/>
    </source>
</evidence>
<feature type="region of interest" description="Disordered" evidence="1">
    <location>
        <begin position="143"/>
        <end position="172"/>
    </location>
</feature>
<evidence type="ECO:0000313" key="4">
    <source>
        <dbReference type="Proteomes" id="UP000636709"/>
    </source>
</evidence>
<dbReference type="InterPro" id="IPR001810">
    <property type="entry name" value="F-box_dom"/>
</dbReference>
<accession>A0A835F8H6</accession>
<evidence type="ECO:0000259" key="2">
    <source>
        <dbReference type="Pfam" id="PF00646"/>
    </source>
</evidence>
<dbReference type="OrthoDB" id="693675at2759"/>
<sequence>MEMTAAAQRRRLEPPEGGEASGGGVDHISGLPDAVLGDIISLLPTKEGARTQILARRWRHLWRSAPLNLDCRGFPTNQADFAGIVTRILSAHRGPGRRFCVPAHLIHRVPSTTSRYTRLDLRVPDLLLPPIFGLPPSASATLWTSSPKSFASPSSRTSGSKMSASPRPRCTI</sequence>
<protein>
    <recommendedName>
        <fullName evidence="2">F-box domain-containing protein</fullName>
    </recommendedName>
</protein>